<dbReference type="SUPFAM" id="SSF47384">
    <property type="entry name" value="Homodimeric domain of signal transducing histidine kinase"/>
    <property type="match status" value="1"/>
</dbReference>
<evidence type="ECO:0000256" key="13">
    <source>
        <dbReference type="PROSITE-ProRule" id="PRU00169"/>
    </source>
</evidence>
<feature type="domain" description="Response regulatory" evidence="17">
    <location>
        <begin position="710"/>
        <end position="827"/>
    </location>
</feature>
<feature type="transmembrane region" description="Helical" evidence="15">
    <location>
        <begin position="235"/>
        <end position="260"/>
    </location>
</feature>
<dbReference type="PANTHER" id="PTHR45339">
    <property type="entry name" value="HYBRID SIGNAL TRANSDUCTION HISTIDINE KINASE J"/>
    <property type="match status" value="1"/>
</dbReference>
<dbReference type="Gene3D" id="1.10.287.130">
    <property type="match status" value="1"/>
</dbReference>
<name>A0A545TGJ1_9PROT</name>
<dbReference type="InterPro" id="IPR003594">
    <property type="entry name" value="HATPase_dom"/>
</dbReference>
<dbReference type="EMBL" id="VHSH01000008">
    <property type="protein sequence ID" value="TQV76306.1"/>
    <property type="molecule type" value="Genomic_DNA"/>
</dbReference>
<dbReference type="InterPro" id="IPR036890">
    <property type="entry name" value="HATPase_C_sf"/>
</dbReference>
<dbReference type="FunFam" id="3.30.565.10:FF:000010">
    <property type="entry name" value="Sensor histidine kinase RcsC"/>
    <property type="match status" value="1"/>
</dbReference>
<comment type="caution">
    <text evidence="18">The sequence shown here is derived from an EMBL/GenBank/DDBJ whole genome shotgun (WGS) entry which is preliminary data.</text>
</comment>
<protein>
    <recommendedName>
        <fullName evidence="3">histidine kinase</fullName>
        <ecNumber evidence="3">2.7.13.3</ecNumber>
    </recommendedName>
</protein>
<dbReference type="PANTHER" id="PTHR45339:SF5">
    <property type="entry name" value="HISTIDINE KINASE"/>
    <property type="match status" value="1"/>
</dbReference>
<evidence type="ECO:0000256" key="10">
    <source>
        <dbReference type="ARBA" id="ARBA00022989"/>
    </source>
</evidence>
<keyword evidence="6 15" id="KW-0812">Transmembrane</keyword>
<evidence type="ECO:0000259" key="16">
    <source>
        <dbReference type="PROSITE" id="PS50109"/>
    </source>
</evidence>
<comment type="subcellular location">
    <subcellularLocation>
        <location evidence="2">Membrane</location>
    </subcellularLocation>
</comment>
<dbReference type="Pfam" id="PF00512">
    <property type="entry name" value="HisKA"/>
    <property type="match status" value="1"/>
</dbReference>
<sequence length="850" mass="92163">MLWNMPGSITREFLRKRYWTAKIAILAALLLCIIGGWSVVDSLQSDAHFARAFSQLTEATHHLRAEVQRAVNRSNESGSDAGQGPTSGKSDLVQAFEELVIVFTAIRNADPDGVSEIDDDAETDSEEAHWDLLAHRMFENLDEEISHVNLAGQEMPDSLAMIWEDGVGDEGPELEELIGEVLELAAVIVEAEVQSSPASREAAGALEDLVSAEISPVFHTIAPIIDDELTSGASLILYILFATAFAIVCALIFNTLVIFAPLEKAVVESQQAITQERDRAIAAEEAKRSFLAVMSHELRTPMNGIMGFANLLMRSDLEEKQKDYAETIYTSGEALLGLLNDILDISKIEAGSLELEETDFDLRDVVKSVVNLMGPRAYTNRLELSTYIDPGLPRCLNGDAGRVRQILLNLVGNAIKFTPSGAIAIEVTENGESREDARDIRITVTDTGVGIPPEKLDDIFKRFVQVDDGSDRKYEGSGLGLAICKKLAAMMGGQIGVESTPDQGSSFWVTIRLGEADSTARRVVEATPEELTGRRVLVVDDNALNRRIFKLQLQSHAVLAELASDGRSAMKLLTEAQERGAAFELAIIDHMMPETDGLALAKLIRAEPKLRDMKLILSSSSGMTTDQQARVLGFDASCPKPVHQDKVLRIMQRLLSADEPHADEPGAYRPGAHGPGASAPDADASLKPPTPAAPASNFIGSDRQGDAAQRILIVEDNATNQRLAMTVLTAAGYAVDAVADGSEAVRAVQTLPYDLILMDIRMPVMGGVEATKRIRALDLPVANCPILAMTANAIRGDREEYLAAGMNDYISKPIDIHGLVQKVEEHIGTARKTRESGTRSEELSATKTWA</sequence>
<evidence type="ECO:0000256" key="6">
    <source>
        <dbReference type="ARBA" id="ARBA00022692"/>
    </source>
</evidence>
<dbReference type="PRINTS" id="PR00344">
    <property type="entry name" value="BCTRLSENSOR"/>
</dbReference>
<evidence type="ECO:0000256" key="14">
    <source>
        <dbReference type="SAM" id="MobiDB-lite"/>
    </source>
</evidence>
<keyword evidence="5" id="KW-0808">Transferase</keyword>
<evidence type="ECO:0000256" key="8">
    <source>
        <dbReference type="ARBA" id="ARBA00022777"/>
    </source>
</evidence>
<evidence type="ECO:0000256" key="5">
    <source>
        <dbReference type="ARBA" id="ARBA00022679"/>
    </source>
</evidence>
<dbReference type="CDD" id="cd17546">
    <property type="entry name" value="REC_hyHK_CKI1_RcsC-like"/>
    <property type="match status" value="1"/>
</dbReference>
<comment type="catalytic activity">
    <reaction evidence="1">
        <text>ATP + protein L-histidine = ADP + protein N-phospho-L-histidine.</text>
        <dbReference type="EC" id="2.7.13.3"/>
    </reaction>
</comment>
<dbReference type="PROSITE" id="PS50110">
    <property type="entry name" value="RESPONSE_REGULATORY"/>
    <property type="match status" value="2"/>
</dbReference>
<evidence type="ECO:0000256" key="7">
    <source>
        <dbReference type="ARBA" id="ARBA00022741"/>
    </source>
</evidence>
<dbReference type="InterPro" id="IPR003661">
    <property type="entry name" value="HisK_dim/P_dom"/>
</dbReference>
<dbReference type="InterPro" id="IPR036097">
    <property type="entry name" value="HisK_dim/P_sf"/>
</dbReference>
<dbReference type="Pfam" id="PF02518">
    <property type="entry name" value="HATPase_c"/>
    <property type="match status" value="1"/>
</dbReference>
<evidence type="ECO:0000256" key="1">
    <source>
        <dbReference type="ARBA" id="ARBA00000085"/>
    </source>
</evidence>
<evidence type="ECO:0000256" key="3">
    <source>
        <dbReference type="ARBA" id="ARBA00012438"/>
    </source>
</evidence>
<gene>
    <name evidence="18" type="ORF">FKG95_22000</name>
</gene>
<dbReference type="GO" id="GO:0005524">
    <property type="term" value="F:ATP binding"/>
    <property type="evidence" value="ECO:0007669"/>
    <property type="project" value="UniProtKB-KW"/>
</dbReference>
<dbReference type="GO" id="GO:0000155">
    <property type="term" value="F:phosphorelay sensor kinase activity"/>
    <property type="evidence" value="ECO:0007669"/>
    <property type="project" value="InterPro"/>
</dbReference>
<dbReference type="Gene3D" id="3.30.565.10">
    <property type="entry name" value="Histidine kinase-like ATPase, C-terminal domain"/>
    <property type="match status" value="1"/>
</dbReference>
<evidence type="ECO:0000256" key="2">
    <source>
        <dbReference type="ARBA" id="ARBA00004370"/>
    </source>
</evidence>
<dbReference type="AlphaFoldDB" id="A0A545TGJ1"/>
<dbReference type="InterPro" id="IPR004358">
    <property type="entry name" value="Sig_transdc_His_kin-like_C"/>
</dbReference>
<evidence type="ECO:0000256" key="9">
    <source>
        <dbReference type="ARBA" id="ARBA00022840"/>
    </source>
</evidence>
<evidence type="ECO:0000256" key="12">
    <source>
        <dbReference type="ARBA" id="ARBA00023136"/>
    </source>
</evidence>
<dbReference type="FunFam" id="1.10.287.130:FF:000004">
    <property type="entry name" value="Ethylene receptor 1"/>
    <property type="match status" value="1"/>
</dbReference>
<feature type="domain" description="Response regulatory" evidence="17">
    <location>
        <begin position="535"/>
        <end position="655"/>
    </location>
</feature>
<reference evidence="18 19" key="1">
    <citation type="submission" date="2019-06" db="EMBL/GenBank/DDBJ databases">
        <title>Whole genome sequence for Rhodospirillaceae sp. R148.</title>
        <authorList>
            <person name="Wang G."/>
        </authorList>
    </citation>
    <scope>NUCLEOTIDE SEQUENCE [LARGE SCALE GENOMIC DNA]</scope>
    <source>
        <strain evidence="18 19">R148</strain>
    </source>
</reference>
<evidence type="ECO:0000313" key="19">
    <source>
        <dbReference type="Proteomes" id="UP000315252"/>
    </source>
</evidence>
<evidence type="ECO:0000256" key="11">
    <source>
        <dbReference type="ARBA" id="ARBA00023012"/>
    </source>
</evidence>
<dbReference type="InterPro" id="IPR001789">
    <property type="entry name" value="Sig_transdc_resp-reg_receiver"/>
</dbReference>
<dbReference type="SMART" id="SM00388">
    <property type="entry name" value="HisKA"/>
    <property type="match status" value="1"/>
</dbReference>
<proteinExistence type="predicted"/>
<feature type="compositionally biased region" description="Basic and acidic residues" evidence="14">
    <location>
        <begin position="829"/>
        <end position="844"/>
    </location>
</feature>
<organism evidence="18 19">
    <name type="scientific">Denitrobaculum tricleocarpae</name>
    <dbReference type="NCBI Taxonomy" id="2591009"/>
    <lineage>
        <taxon>Bacteria</taxon>
        <taxon>Pseudomonadati</taxon>
        <taxon>Pseudomonadota</taxon>
        <taxon>Alphaproteobacteria</taxon>
        <taxon>Rhodospirillales</taxon>
        <taxon>Rhodospirillaceae</taxon>
        <taxon>Denitrobaculum</taxon>
    </lineage>
</organism>
<feature type="region of interest" description="Disordered" evidence="14">
    <location>
        <begin position="829"/>
        <end position="850"/>
    </location>
</feature>
<evidence type="ECO:0000256" key="4">
    <source>
        <dbReference type="ARBA" id="ARBA00022553"/>
    </source>
</evidence>
<keyword evidence="8" id="KW-0418">Kinase</keyword>
<feature type="modified residue" description="4-aspartylphosphate" evidence="13">
    <location>
        <position position="759"/>
    </location>
</feature>
<dbReference type="SUPFAM" id="SSF55874">
    <property type="entry name" value="ATPase domain of HSP90 chaperone/DNA topoisomerase II/histidine kinase"/>
    <property type="match status" value="1"/>
</dbReference>
<keyword evidence="9" id="KW-0067">ATP-binding</keyword>
<dbReference type="OrthoDB" id="9813151at2"/>
<dbReference type="SMART" id="SM00387">
    <property type="entry name" value="HATPase_c"/>
    <property type="match status" value="1"/>
</dbReference>
<evidence type="ECO:0000313" key="18">
    <source>
        <dbReference type="EMBL" id="TQV76306.1"/>
    </source>
</evidence>
<dbReference type="SUPFAM" id="SSF52172">
    <property type="entry name" value="CheY-like"/>
    <property type="match status" value="2"/>
</dbReference>
<dbReference type="CDD" id="cd00082">
    <property type="entry name" value="HisKA"/>
    <property type="match status" value="1"/>
</dbReference>
<dbReference type="CDD" id="cd16922">
    <property type="entry name" value="HATPase_EvgS-ArcB-TorS-like"/>
    <property type="match status" value="1"/>
</dbReference>
<keyword evidence="4 13" id="KW-0597">Phosphoprotein</keyword>
<keyword evidence="11" id="KW-0902">Two-component regulatory system</keyword>
<feature type="domain" description="Histidine kinase" evidence="16">
    <location>
        <begin position="293"/>
        <end position="515"/>
    </location>
</feature>
<dbReference type="InterPro" id="IPR011006">
    <property type="entry name" value="CheY-like_superfamily"/>
</dbReference>
<dbReference type="Proteomes" id="UP000315252">
    <property type="component" value="Unassembled WGS sequence"/>
</dbReference>
<keyword evidence="10 15" id="KW-1133">Transmembrane helix</keyword>
<feature type="modified residue" description="4-aspartylphosphate" evidence="13">
    <location>
        <position position="589"/>
    </location>
</feature>
<dbReference type="PROSITE" id="PS50109">
    <property type="entry name" value="HIS_KIN"/>
    <property type="match status" value="1"/>
</dbReference>
<dbReference type="Gene3D" id="3.40.50.2300">
    <property type="match status" value="2"/>
</dbReference>
<dbReference type="GO" id="GO:0016020">
    <property type="term" value="C:membrane"/>
    <property type="evidence" value="ECO:0007669"/>
    <property type="project" value="UniProtKB-SubCell"/>
</dbReference>
<dbReference type="InterPro" id="IPR005467">
    <property type="entry name" value="His_kinase_dom"/>
</dbReference>
<dbReference type="Pfam" id="PF00072">
    <property type="entry name" value="Response_reg"/>
    <property type="match status" value="2"/>
</dbReference>
<dbReference type="SMART" id="SM00448">
    <property type="entry name" value="REC"/>
    <property type="match status" value="2"/>
</dbReference>
<dbReference type="EC" id="2.7.13.3" evidence="3"/>
<keyword evidence="7" id="KW-0547">Nucleotide-binding</keyword>
<keyword evidence="12 15" id="KW-0472">Membrane</keyword>
<evidence type="ECO:0000256" key="15">
    <source>
        <dbReference type="SAM" id="Phobius"/>
    </source>
</evidence>
<feature type="region of interest" description="Disordered" evidence="14">
    <location>
        <begin position="660"/>
        <end position="701"/>
    </location>
</feature>
<evidence type="ECO:0000259" key="17">
    <source>
        <dbReference type="PROSITE" id="PS50110"/>
    </source>
</evidence>
<accession>A0A545TGJ1</accession>
<keyword evidence="19" id="KW-1185">Reference proteome</keyword>